<dbReference type="EMBL" id="CAADRP010002063">
    <property type="protein sequence ID" value="VFU60478.1"/>
    <property type="molecule type" value="Genomic_DNA"/>
</dbReference>
<gene>
    <name evidence="1" type="ORF">SVIM_LOCUS448787</name>
</gene>
<dbReference type="AlphaFoldDB" id="A0A6N2NFC9"/>
<evidence type="ECO:0000313" key="1">
    <source>
        <dbReference type="EMBL" id="VFU60478.1"/>
    </source>
</evidence>
<proteinExistence type="predicted"/>
<accession>A0A6N2NFC9</accession>
<organism evidence="1">
    <name type="scientific">Salix viminalis</name>
    <name type="common">Common osier</name>
    <name type="synonym">Basket willow</name>
    <dbReference type="NCBI Taxonomy" id="40686"/>
    <lineage>
        <taxon>Eukaryota</taxon>
        <taxon>Viridiplantae</taxon>
        <taxon>Streptophyta</taxon>
        <taxon>Embryophyta</taxon>
        <taxon>Tracheophyta</taxon>
        <taxon>Spermatophyta</taxon>
        <taxon>Magnoliopsida</taxon>
        <taxon>eudicotyledons</taxon>
        <taxon>Gunneridae</taxon>
        <taxon>Pentapetalae</taxon>
        <taxon>rosids</taxon>
        <taxon>fabids</taxon>
        <taxon>Malpighiales</taxon>
        <taxon>Salicaceae</taxon>
        <taxon>Saliceae</taxon>
        <taxon>Salix</taxon>
    </lineage>
</organism>
<sequence>MTVELNNELEMRSLYPAASIVKLINPETVPFFRVFARGIRGRMDEGEYMRSERFGVLLGWIDFIISPAIHFDSGRR</sequence>
<reference evidence="1" key="1">
    <citation type="submission" date="2019-03" db="EMBL/GenBank/DDBJ databases">
        <authorList>
            <person name="Mank J."/>
            <person name="Almeida P."/>
        </authorList>
    </citation>
    <scope>NUCLEOTIDE SEQUENCE</scope>
    <source>
        <strain evidence="1">78183</strain>
    </source>
</reference>
<name>A0A6N2NFC9_SALVM</name>
<protein>
    <submittedName>
        <fullName evidence="1">Uncharacterized protein</fullName>
    </submittedName>
</protein>